<sequence>MEQKFYRDLKHSYAVCSCDADIMEKKDTRYQLKIMESGRIPKLLKCSLRKINQENFIYYDISSMMSLEDRYSSRGMGYDELMQLFSDMKIMIEGLSEHLLGNEGIVLDCKSVFCNLSSGEYQFMYYPNYSESGSAEAFFESVLCITDHDDEKAVELIYGLCDKAQLSDVLLIDVLDDLLKEPVEEKIELIKEPEVYFEEEEEMEEPEETGMERAKRRLGGKAELFFSLLFVAVIIGLMYIRVNYVLTKEENLLSIAIMLVSGVTGVIAFLSGIKTMNGPKQEKKNNDYEEDIEEYDNYDDFDDDVSYDIPIHVTASTKEVKKLDLGECEETVVLDAEEAEHMTLYSRNTDKTIRISLDKLPITIGKMEGCVDRVLSDASVSRIHCKFLRDENGVALVDLGSTNGSFRNGLKLIPQEKNYIEEGDEVKLGRICFDIR</sequence>
<dbReference type="InterPro" id="IPR045962">
    <property type="entry name" value="DUF6382"/>
</dbReference>
<dbReference type="Gene3D" id="2.60.200.20">
    <property type="match status" value="1"/>
</dbReference>
<reference evidence="4" key="1">
    <citation type="submission" date="2016-10" db="EMBL/GenBank/DDBJ databases">
        <title>The complete genome sequence of the rumen bacterium Butyrivibrio hungatei MB2003.</title>
        <authorList>
            <person name="Palevich N."/>
            <person name="Kelly W.J."/>
            <person name="Leahy S.C."/>
            <person name="Altermann E."/>
            <person name="Rakonjac J."/>
            <person name="Attwood G.T."/>
        </authorList>
    </citation>
    <scope>NUCLEOTIDE SEQUENCE [LARGE SCALE GENOMIC DNA]</scope>
    <source>
        <strain evidence="4">MB2003</strain>
    </source>
</reference>
<keyword evidence="1" id="KW-0812">Transmembrane</keyword>
<dbReference type="PROSITE" id="PS50006">
    <property type="entry name" value="FHA_DOMAIN"/>
    <property type="match status" value="1"/>
</dbReference>
<dbReference type="SUPFAM" id="SSF49879">
    <property type="entry name" value="SMAD/FHA domain"/>
    <property type="match status" value="1"/>
</dbReference>
<keyword evidence="4" id="KW-1185">Reference proteome</keyword>
<protein>
    <submittedName>
        <fullName evidence="3">FHA domain-containing protein</fullName>
    </submittedName>
</protein>
<keyword evidence="1" id="KW-1133">Transmembrane helix</keyword>
<feature type="domain" description="FHA" evidence="2">
    <location>
        <begin position="362"/>
        <end position="412"/>
    </location>
</feature>
<dbReference type="InterPro" id="IPR000253">
    <property type="entry name" value="FHA_dom"/>
</dbReference>
<dbReference type="AlphaFoldDB" id="A0A1D9NXX1"/>
<dbReference type="EMBL" id="CP017831">
    <property type="protein sequence ID" value="AOZ95103.1"/>
    <property type="molecule type" value="Genomic_DNA"/>
</dbReference>
<dbReference type="RefSeq" id="WP_071174923.1">
    <property type="nucleotide sequence ID" value="NZ_CP017831.1"/>
</dbReference>
<evidence type="ECO:0000259" key="2">
    <source>
        <dbReference type="PROSITE" id="PS50006"/>
    </source>
</evidence>
<dbReference type="Proteomes" id="UP000179284">
    <property type="component" value="Chromosome I"/>
</dbReference>
<accession>A0A1D9NXX1</accession>
<dbReference type="Pfam" id="PF19909">
    <property type="entry name" value="DUF6382"/>
    <property type="match status" value="1"/>
</dbReference>
<evidence type="ECO:0000256" key="1">
    <source>
        <dbReference type="SAM" id="Phobius"/>
    </source>
</evidence>
<dbReference type="CDD" id="cd00060">
    <property type="entry name" value="FHA"/>
    <property type="match status" value="1"/>
</dbReference>
<gene>
    <name evidence="3" type="ORF">bhn_I0067</name>
</gene>
<evidence type="ECO:0000313" key="4">
    <source>
        <dbReference type="Proteomes" id="UP000179284"/>
    </source>
</evidence>
<dbReference type="SMART" id="SM00240">
    <property type="entry name" value="FHA"/>
    <property type="match status" value="1"/>
</dbReference>
<feature type="transmembrane region" description="Helical" evidence="1">
    <location>
        <begin position="222"/>
        <end position="240"/>
    </location>
</feature>
<dbReference type="InterPro" id="IPR008984">
    <property type="entry name" value="SMAD_FHA_dom_sf"/>
</dbReference>
<dbReference type="Pfam" id="PF00498">
    <property type="entry name" value="FHA"/>
    <property type="match status" value="1"/>
</dbReference>
<name>A0A1D9NXX1_9FIRM</name>
<dbReference type="KEGG" id="bhu:bhn_I0067"/>
<organism evidence="3 4">
    <name type="scientific">Butyrivibrio hungatei</name>
    <dbReference type="NCBI Taxonomy" id="185008"/>
    <lineage>
        <taxon>Bacteria</taxon>
        <taxon>Bacillati</taxon>
        <taxon>Bacillota</taxon>
        <taxon>Clostridia</taxon>
        <taxon>Lachnospirales</taxon>
        <taxon>Lachnospiraceae</taxon>
        <taxon>Butyrivibrio</taxon>
    </lineage>
</organism>
<proteinExistence type="predicted"/>
<evidence type="ECO:0000313" key="3">
    <source>
        <dbReference type="EMBL" id="AOZ95103.1"/>
    </source>
</evidence>
<keyword evidence="1" id="KW-0472">Membrane</keyword>
<dbReference type="OrthoDB" id="9783862at2"/>
<feature type="transmembrane region" description="Helical" evidence="1">
    <location>
        <begin position="252"/>
        <end position="273"/>
    </location>
</feature>